<dbReference type="Proteomes" id="UP000887568">
    <property type="component" value="Unplaced"/>
</dbReference>
<feature type="domain" description="F5/8 type C" evidence="2">
    <location>
        <begin position="82"/>
        <end position="244"/>
    </location>
</feature>
<dbReference type="SUPFAM" id="SSF49785">
    <property type="entry name" value="Galactose-binding domain-like"/>
    <property type="match status" value="1"/>
</dbReference>
<dbReference type="PROSITE" id="PS50022">
    <property type="entry name" value="FA58C_3"/>
    <property type="match status" value="1"/>
</dbReference>
<dbReference type="PROSITE" id="PS01286">
    <property type="entry name" value="FA58C_2"/>
    <property type="match status" value="1"/>
</dbReference>
<evidence type="ECO:0000313" key="4">
    <source>
        <dbReference type="Proteomes" id="UP000887568"/>
    </source>
</evidence>
<dbReference type="SMART" id="SM00231">
    <property type="entry name" value="FA58C"/>
    <property type="match status" value="1"/>
</dbReference>
<dbReference type="GeneID" id="119736564"/>
<keyword evidence="4" id="KW-1185">Reference proteome</keyword>
<feature type="chain" id="PRO_5038115419" description="F5/8 type C domain-containing protein" evidence="1">
    <location>
        <begin position="19"/>
        <end position="252"/>
    </location>
</feature>
<dbReference type="InterPro" id="IPR008979">
    <property type="entry name" value="Galactose-bd-like_sf"/>
</dbReference>
<dbReference type="OrthoDB" id="5985199at2759"/>
<dbReference type="EnsemblMetazoa" id="XM_038210578.1">
    <property type="protein sequence ID" value="XP_038066506.1"/>
    <property type="gene ID" value="LOC119736564"/>
</dbReference>
<name>A0A914AT27_PATMI</name>
<feature type="signal peptide" evidence="1">
    <location>
        <begin position="1"/>
        <end position="18"/>
    </location>
</feature>
<dbReference type="CDD" id="cd00057">
    <property type="entry name" value="FA58C"/>
    <property type="match status" value="1"/>
</dbReference>
<evidence type="ECO:0000256" key="1">
    <source>
        <dbReference type="SAM" id="SignalP"/>
    </source>
</evidence>
<dbReference type="Gene3D" id="2.60.120.260">
    <property type="entry name" value="Galactose-binding domain-like"/>
    <property type="match status" value="1"/>
</dbReference>
<dbReference type="RefSeq" id="XP_038066506.1">
    <property type="nucleotide sequence ID" value="XM_038210578.1"/>
</dbReference>
<protein>
    <recommendedName>
        <fullName evidence="2">F5/8 type C domain-containing protein</fullName>
    </recommendedName>
</protein>
<evidence type="ECO:0000313" key="3">
    <source>
        <dbReference type="EnsemblMetazoa" id="XP_038066506.1"/>
    </source>
</evidence>
<sequence length="252" mass="28796">MAMGFMFWTAAACPCFIGQEWDPATNRLRWALPFKDPCQCTTVELGGVNVIRPQGPFRTSYFDAPLQLPEIRMRLNCSVYVCSDEEPLGMQDGRIKDEQITASSYYQNRLNYGPAKARLNTKAYASAWCNDEKTDPDHPWIQVKFDSEVYVTGLVTQARGDDGHNNCQQRVTHYRVTHSCDGQSWDHVTGADCMPEEFTGNNVDQSYDHHVTARFGTVLRTRFLRILPTNWKCHCSMRFEVLGCYENKPLTA</sequence>
<evidence type="ECO:0000259" key="2">
    <source>
        <dbReference type="PROSITE" id="PS50022"/>
    </source>
</evidence>
<dbReference type="AlphaFoldDB" id="A0A914AT27"/>
<accession>A0A914AT27</accession>
<dbReference type="PANTHER" id="PTHR24543">
    <property type="entry name" value="MULTICOPPER OXIDASE-RELATED"/>
    <property type="match status" value="1"/>
</dbReference>
<dbReference type="Pfam" id="PF00754">
    <property type="entry name" value="F5_F8_type_C"/>
    <property type="match status" value="1"/>
</dbReference>
<keyword evidence="1" id="KW-0732">Signal</keyword>
<proteinExistence type="predicted"/>
<reference evidence="3" key="1">
    <citation type="submission" date="2022-11" db="UniProtKB">
        <authorList>
            <consortium name="EnsemblMetazoa"/>
        </authorList>
    </citation>
    <scope>IDENTIFICATION</scope>
</reference>
<organism evidence="3 4">
    <name type="scientific">Patiria miniata</name>
    <name type="common">Bat star</name>
    <name type="synonym">Asterina miniata</name>
    <dbReference type="NCBI Taxonomy" id="46514"/>
    <lineage>
        <taxon>Eukaryota</taxon>
        <taxon>Metazoa</taxon>
        <taxon>Echinodermata</taxon>
        <taxon>Eleutherozoa</taxon>
        <taxon>Asterozoa</taxon>
        <taxon>Asteroidea</taxon>
        <taxon>Valvatacea</taxon>
        <taxon>Valvatida</taxon>
        <taxon>Asterinidae</taxon>
        <taxon>Patiria</taxon>
    </lineage>
</organism>
<dbReference type="InterPro" id="IPR000421">
    <property type="entry name" value="FA58C"/>
</dbReference>